<evidence type="ECO:0000256" key="12">
    <source>
        <dbReference type="PROSITE-ProRule" id="PRU01360"/>
    </source>
</evidence>
<evidence type="ECO:0000256" key="5">
    <source>
        <dbReference type="ARBA" id="ARBA00022692"/>
    </source>
</evidence>
<dbReference type="Pfam" id="PF07715">
    <property type="entry name" value="Plug"/>
    <property type="match status" value="1"/>
</dbReference>
<dbReference type="InterPro" id="IPR037066">
    <property type="entry name" value="Plug_dom_sf"/>
</dbReference>
<dbReference type="Gene3D" id="2.170.130.10">
    <property type="entry name" value="TonB-dependent receptor, plug domain"/>
    <property type="match status" value="1"/>
</dbReference>
<keyword evidence="2 12" id="KW-0813">Transport</keyword>
<keyword evidence="4" id="KW-0410">Iron transport</keyword>
<feature type="domain" description="TonB-dependent receptor plug" evidence="15">
    <location>
        <begin position="65"/>
        <end position="177"/>
    </location>
</feature>
<comment type="caution">
    <text evidence="16">The sequence shown here is derived from an EMBL/GenBank/DDBJ whole genome shotgun (WGS) entry which is preliminary data.</text>
</comment>
<organism evidence="16 17">
    <name type="scientific">Sphingomonas oleivorans</name>
    <dbReference type="NCBI Taxonomy" id="1735121"/>
    <lineage>
        <taxon>Bacteria</taxon>
        <taxon>Pseudomonadati</taxon>
        <taxon>Pseudomonadota</taxon>
        <taxon>Alphaproteobacteria</taxon>
        <taxon>Sphingomonadales</taxon>
        <taxon>Sphingomonadaceae</taxon>
        <taxon>Sphingomonas</taxon>
    </lineage>
</organism>
<dbReference type="PANTHER" id="PTHR32552">
    <property type="entry name" value="FERRICHROME IRON RECEPTOR-RELATED"/>
    <property type="match status" value="1"/>
</dbReference>
<evidence type="ECO:0000256" key="13">
    <source>
        <dbReference type="RuleBase" id="RU003357"/>
    </source>
</evidence>
<dbReference type="InterPro" id="IPR000531">
    <property type="entry name" value="Beta-barrel_TonB"/>
</dbReference>
<dbReference type="GO" id="GO:0009279">
    <property type="term" value="C:cell outer membrane"/>
    <property type="evidence" value="ECO:0007669"/>
    <property type="project" value="UniProtKB-SubCell"/>
</dbReference>
<keyword evidence="6" id="KW-0732">Signal</keyword>
<keyword evidence="7" id="KW-0408">Iron</keyword>
<evidence type="ECO:0000256" key="3">
    <source>
        <dbReference type="ARBA" id="ARBA00022452"/>
    </source>
</evidence>
<keyword evidence="9 13" id="KW-0798">TonB box</keyword>
<accession>A0A2T5FTR5</accession>
<proteinExistence type="inferred from homology"/>
<gene>
    <name evidence="16" type="ORF">CLG96_18145</name>
</gene>
<evidence type="ECO:0000256" key="7">
    <source>
        <dbReference type="ARBA" id="ARBA00023004"/>
    </source>
</evidence>
<evidence type="ECO:0000256" key="2">
    <source>
        <dbReference type="ARBA" id="ARBA00022448"/>
    </source>
</evidence>
<keyword evidence="3 12" id="KW-1134">Transmembrane beta strand</keyword>
<comment type="similarity">
    <text evidence="12 13">Belongs to the TonB-dependent receptor family.</text>
</comment>
<dbReference type="PANTHER" id="PTHR32552:SF89">
    <property type="entry name" value="CATECHOLATE SIDEROPHORE RECEPTOR FIU"/>
    <property type="match status" value="1"/>
</dbReference>
<evidence type="ECO:0000256" key="6">
    <source>
        <dbReference type="ARBA" id="ARBA00022729"/>
    </source>
</evidence>
<dbReference type="Proteomes" id="UP000244162">
    <property type="component" value="Unassembled WGS sequence"/>
</dbReference>
<sequence length="842" mass="92670">MPMGEAFIMPKGMERPGAVLAILTALSCANQAHAQDKKSTEPGLDKPALEEIIVTATVGASKISQFETSYAVSSFGEKDLARVAPLSTVDLFSEIPGFWAESSGGEGANNLFVRGLPLAGAFKYSPLLEDGLPVFEEPEIGFMNADILLKLDSMTERVEFVRGGPSFIVHSNAVGGAVNAITRKGTKKFQGQAKFTYGDYDHYRGEGYISGPISDTLSYSIGGFYRIDDGIRDPGFTANKGGQIRGTLSFRNDRTEVHLTAKYTNDRNIFYLPIPVVNPKDPKGIPGIDANYGTLTSADFKVVNIKTPDGIVTKDLEDGIHPEFKTFTALLTHEFGGGWIMQNKLRYVDGKNGFNGIFPRTDPFAARNFLDIFLPKMQAAFPSVQKLEYRYTNHPDIGFDIANQNNNGLVNGAGWWFANIEVDDNIIEEFSLTKQIGNHDITAGLYYSHYGLKSFISFNDILTDVRDRPRLLDVVGLDAAGNVVGRLTDNGFLRYGGFTVSTSDKVETKAFFINDNWQINDRLRVDFGLRMQGVDIDSNTADLDFAGVNLGDPTTLADDSSVWPTGTISNNKGEFSDTGWTLGANYELSGNLAVYARYTDSFRLPRSETLWFGGKANINYVKQYEAGLKVRTDNLTIFAAAFYNKFKGLPLSTQEIDPITRDVKIINFVAGSETLGLEVETDWRPFGRNFGVHVAGTLQDPKFLGTTFNTVINPDTGETVTTDYSGNQINRIPKVMLNVNPYLDFRFGSIGGQLYGSFKHVGKRFADFASTVEIHSYETFELGAFLDVTEKLRLQVHISNLTNSTGLTEANHNTGSVVNGQQIIFGRPEMGRAVRLSATYSF</sequence>
<dbReference type="InterPro" id="IPR036942">
    <property type="entry name" value="Beta-barrel_TonB_sf"/>
</dbReference>
<dbReference type="Pfam" id="PF00593">
    <property type="entry name" value="TonB_dep_Rec_b-barrel"/>
    <property type="match status" value="1"/>
</dbReference>
<evidence type="ECO:0000256" key="8">
    <source>
        <dbReference type="ARBA" id="ARBA00023065"/>
    </source>
</evidence>
<dbReference type="AlphaFoldDB" id="A0A2T5FTR5"/>
<feature type="domain" description="TonB-dependent receptor-like beta-barrel" evidence="14">
    <location>
        <begin position="391"/>
        <end position="801"/>
    </location>
</feature>
<evidence type="ECO:0000256" key="9">
    <source>
        <dbReference type="ARBA" id="ARBA00023077"/>
    </source>
</evidence>
<evidence type="ECO:0000313" key="16">
    <source>
        <dbReference type="EMBL" id="PTQ07458.1"/>
    </source>
</evidence>
<evidence type="ECO:0000256" key="4">
    <source>
        <dbReference type="ARBA" id="ARBA00022496"/>
    </source>
</evidence>
<keyword evidence="8" id="KW-0406">Ion transport</keyword>
<dbReference type="PROSITE" id="PS52016">
    <property type="entry name" value="TONB_DEPENDENT_REC_3"/>
    <property type="match status" value="1"/>
</dbReference>
<evidence type="ECO:0000256" key="1">
    <source>
        <dbReference type="ARBA" id="ARBA00004571"/>
    </source>
</evidence>
<reference evidence="16 17" key="1">
    <citation type="submission" date="2017-09" db="EMBL/GenBank/DDBJ databases">
        <title>Sphingomonas panjinensis sp.nov., isolated from oil-contaminated soil.</title>
        <authorList>
            <person name="Wang L."/>
            <person name="Chen L."/>
        </authorList>
    </citation>
    <scope>NUCLEOTIDE SEQUENCE [LARGE SCALE GENOMIC DNA]</scope>
    <source>
        <strain evidence="16 17">FW-11</strain>
    </source>
</reference>
<evidence type="ECO:0000256" key="11">
    <source>
        <dbReference type="ARBA" id="ARBA00023237"/>
    </source>
</evidence>
<dbReference type="EMBL" id="NWBU01000018">
    <property type="protein sequence ID" value="PTQ07458.1"/>
    <property type="molecule type" value="Genomic_DNA"/>
</dbReference>
<comment type="subcellular location">
    <subcellularLocation>
        <location evidence="1 12">Cell outer membrane</location>
        <topology evidence="1 12">Multi-pass membrane protein</topology>
    </subcellularLocation>
</comment>
<dbReference type="SUPFAM" id="SSF56935">
    <property type="entry name" value="Porins"/>
    <property type="match status" value="1"/>
</dbReference>
<evidence type="ECO:0000259" key="15">
    <source>
        <dbReference type="Pfam" id="PF07715"/>
    </source>
</evidence>
<dbReference type="InterPro" id="IPR012910">
    <property type="entry name" value="Plug_dom"/>
</dbReference>
<dbReference type="GO" id="GO:0015344">
    <property type="term" value="F:siderophore uptake transmembrane transporter activity"/>
    <property type="evidence" value="ECO:0007669"/>
    <property type="project" value="TreeGrafter"/>
</dbReference>
<dbReference type="OrthoDB" id="7277632at2"/>
<dbReference type="InterPro" id="IPR039426">
    <property type="entry name" value="TonB-dep_rcpt-like"/>
</dbReference>
<evidence type="ECO:0000313" key="17">
    <source>
        <dbReference type="Proteomes" id="UP000244162"/>
    </source>
</evidence>
<evidence type="ECO:0000259" key="14">
    <source>
        <dbReference type="Pfam" id="PF00593"/>
    </source>
</evidence>
<evidence type="ECO:0000256" key="10">
    <source>
        <dbReference type="ARBA" id="ARBA00023136"/>
    </source>
</evidence>
<name>A0A2T5FTR5_9SPHN</name>
<keyword evidence="17" id="KW-1185">Reference proteome</keyword>
<protein>
    <recommendedName>
        <fullName evidence="18">TonB-dependent receptor</fullName>
    </recommendedName>
</protein>
<dbReference type="Gene3D" id="2.40.170.20">
    <property type="entry name" value="TonB-dependent receptor, beta-barrel domain"/>
    <property type="match status" value="1"/>
</dbReference>
<keyword evidence="5 12" id="KW-0812">Transmembrane</keyword>
<evidence type="ECO:0008006" key="18">
    <source>
        <dbReference type="Google" id="ProtNLM"/>
    </source>
</evidence>
<keyword evidence="11 12" id="KW-0998">Cell outer membrane</keyword>
<keyword evidence="10 12" id="KW-0472">Membrane</keyword>